<keyword evidence="2" id="KW-0732">Signal</keyword>
<dbReference type="OrthoDB" id="769005at2759"/>
<dbReference type="AlphaFoldDB" id="A0A0K9PNW6"/>
<protein>
    <recommendedName>
        <fullName evidence="5">Transmembrane protein</fullName>
    </recommendedName>
</protein>
<sequence length="195" mass="21524">MASSAIKYLSFLLLLLQILFTAVSGRPGHFHPCKTLMISYSLTSSSDSNALSQNSNGPNSFRVFTIYRVIRPFRFYENPSFLSSTLPRPIRIQQQSFSDDQVAPYLGISNSVRDRAKDILVVVVGLLFGVGCGALTAATMYLAWSLVSSRYDVCGSNDFDYEDEEYDDIESPKKMGYASVPLAPASPVKEGYEGN</sequence>
<organism evidence="3 4">
    <name type="scientific">Zostera marina</name>
    <name type="common">Eelgrass</name>
    <dbReference type="NCBI Taxonomy" id="29655"/>
    <lineage>
        <taxon>Eukaryota</taxon>
        <taxon>Viridiplantae</taxon>
        <taxon>Streptophyta</taxon>
        <taxon>Embryophyta</taxon>
        <taxon>Tracheophyta</taxon>
        <taxon>Spermatophyta</taxon>
        <taxon>Magnoliopsida</taxon>
        <taxon>Liliopsida</taxon>
        <taxon>Zosteraceae</taxon>
        <taxon>Zostera</taxon>
    </lineage>
</organism>
<dbReference type="OMA" id="FVTIFTE"/>
<evidence type="ECO:0000256" key="2">
    <source>
        <dbReference type="SAM" id="SignalP"/>
    </source>
</evidence>
<proteinExistence type="predicted"/>
<reference evidence="4" key="1">
    <citation type="journal article" date="2016" name="Nature">
        <title>The genome of the seagrass Zostera marina reveals angiosperm adaptation to the sea.</title>
        <authorList>
            <person name="Olsen J.L."/>
            <person name="Rouze P."/>
            <person name="Verhelst B."/>
            <person name="Lin Y.-C."/>
            <person name="Bayer T."/>
            <person name="Collen J."/>
            <person name="Dattolo E."/>
            <person name="De Paoli E."/>
            <person name="Dittami S."/>
            <person name="Maumus F."/>
            <person name="Michel G."/>
            <person name="Kersting A."/>
            <person name="Lauritano C."/>
            <person name="Lohaus R."/>
            <person name="Toepel M."/>
            <person name="Tonon T."/>
            <person name="Vanneste K."/>
            <person name="Amirebrahimi M."/>
            <person name="Brakel J."/>
            <person name="Bostroem C."/>
            <person name="Chovatia M."/>
            <person name="Grimwood J."/>
            <person name="Jenkins J.W."/>
            <person name="Jueterbock A."/>
            <person name="Mraz A."/>
            <person name="Stam W.T."/>
            <person name="Tice H."/>
            <person name="Bornberg-Bauer E."/>
            <person name="Green P.J."/>
            <person name="Pearson G.A."/>
            <person name="Procaccini G."/>
            <person name="Duarte C.M."/>
            <person name="Schmutz J."/>
            <person name="Reusch T.B.H."/>
            <person name="Van de Peer Y."/>
        </authorList>
    </citation>
    <scope>NUCLEOTIDE SEQUENCE [LARGE SCALE GENOMIC DNA]</scope>
    <source>
        <strain evidence="4">cv. Finnish</strain>
    </source>
</reference>
<evidence type="ECO:0008006" key="5">
    <source>
        <dbReference type="Google" id="ProtNLM"/>
    </source>
</evidence>
<dbReference type="Proteomes" id="UP000036987">
    <property type="component" value="Unassembled WGS sequence"/>
</dbReference>
<keyword evidence="1" id="KW-1133">Transmembrane helix</keyword>
<gene>
    <name evidence="3" type="ORF">ZOSMA_202G00080</name>
</gene>
<feature type="chain" id="PRO_5005527911" description="Transmembrane protein" evidence="2">
    <location>
        <begin position="26"/>
        <end position="195"/>
    </location>
</feature>
<keyword evidence="1" id="KW-0812">Transmembrane</keyword>
<feature type="transmembrane region" description="Helical" evidence="1">
    <location>
        <begin position="119"/>
        <end position="143"/>
    </location>
</feature>
<evidence type="ECO:0000313" key="4">
    <source>
        <dbReference type="Proteomes" id="UP000036987"/>
    </source>
</evidence>
<keyword evidence="1" id="KW-0472">Membrane</keyword>
<dbReference type="EMBL" id="LFYR01000736">
    <property type="protein sequence ID" value="KMZ69922.1"/>
    <property type="molecule type" value="Genomic_DNA"/>
</dbReference>
<accession>A0A0K9PNW6</accession>
<dbReference type="PANTHER" id="PTHR35107:SF2">
    <property type="entry name" value="EXPRESSED PROTEIN"/>
    <property type="match status" value="1"/>
</dbReference>
<feature type="signal peptide" evidence="2">
    <location>
        <begin position="1"/>
        <end position="25"/>
    </location>
</feature>
<name>A0A0K9PNW6_ZOSMR</name>
<evidence type="ECO:0000313" key="3">
    <source>
        <dbReference type="EMBL" id="KMZ69922.1"/>
    </source>
</evidence>
<dbReference type="PANTHER" id="PTHR35107">
    <property type="entry name" value="EXPRESSED PROTEIN"/>
    <property type="match status" value="1"/>
</dbReference>
<comment type="caution">
    <text evidence="3">The sequence shown here is derived from an EMBL/GenBank/DDBJ whole genome shotgun (WGS) entry which is preliminary data.</text>
</comment>
<evidence type="ECO:0000256" key="1">
    <source>
        <dbReference type="SAM" id="Phobius"/>
    </source>
</evidence>
<keyword evidence="4" id="KW-1185">Reference proteome</keyword>